<reference evidence="1" key="1">
    <citation type="submission" date="2022-11" db="EMBL/GenBank/DDBJ databases">
        <title>Genome Sequence of Boeremia exigua.</title>
        <authorList>
            <person name="Buettner E."/>
        </authorList>
    </citation>
    <scope>NUCLEOTIDE SEQUENCE</scope>
    <source>
        <strain evidence="1">CU02</strain>
    </source>
</reference>
<gene>
    <name evidence="1" type="ORF">OPT61_g3832</name>
</gene>
<dbReference type="Proteomes" id="UP001153331">
    <property type="component" value="Unassembled WGS sequence"/>
</dbReference>
<dbReference type="EMBL" id="JAPHNI010000205">
    <property type="protein sequence ID" value="KAJ8114237.1"/>
    <property type="molecule type" value="Genomic_DNA"/>
</dbReference>
<evidence type="ECO:0000313" key="2">
    <source>
        <dbReference type="Proteomes" id="UP001153331"/>
    </source>
</evidence>
<name>A0ACC2IGL5_9PLEO</name>
<sequence>MASAPVNCTAINFDGLVRELLYAQTGFDNETNSGEAEGVLVRGPCAVSSWDTAVCANVCLYDERISGGLFPRVRTCSDGSYCCDNDSACCAQKRGVFLDGFGRIASSTTSESSSTSSTPTSSEISSTTTTVNPSTTDASATDPPTGTPINTSPSSESGLSQGAKAGLGVGISVGVLAIVAVACLLWRRRRRAKSPSAKNTSELPSQEQYIPYSALPPQPTKETYQHHDTHELMNETMHELPSSQTHELDAGANAPRRDRA</sequence>
<evidence type="ECO:0000313" key="1">
    <source>
        <dbReference type="EMBL" id="KAJ8114237.1"/>
    </source>
</evidence>
<organism evidence="1 2">
    <name type="scientific">Boeremia exigua</name>
    <dbReference type="NCBI Taxonomy" id="749465"/>
    <lineage>
        <taxon>Eukaryota</taxon>
        <taxon>Fungi</taxon>
        <taxon>Dikarya</taxon>
        <taxon>Ascomycota</taxon>
        <taxon>Pezizomycotina</taxon>
        <taxon>Dothideomycetes</taxon>
        <taxon>Pleosporomycetidae</taxon>
        <taxon>Pleosporales</taxon>
        <taxon>Pleosporineae</taxon>
        <taxon>Didymellaceae</taxon>
        <taxon>Boeremia</taxon>
    </lineage>
</organism>
<protein>
    <submittedName>
        <fullName evidence="1">Uncharacterized protein</fullName>
    </submittedName>
</protein>
<keyword evidence="2" id="KW-1185">Reference proteome</keyword>
<proteinExistence type="predicted"/>
<comment type="caution">
    <text evidence="1">The sequence shown here is derived from an EMBL/GenBank/DDBJ whole genome shotgun (WGS) entry which is preliminary data.</text>
</comment>
<accession>A0ACC2IGL5</accession>